<evidence type="ECO:0000313" key="3">
    <source>
        <dbReference type="Proteomes" id="UP000826656"/>
    </source>
</evidence>
<organism evidence="2 3">
    <name type="scientific">Solanum tuberosum</name>
    <name type="common">Potato</name>
    <dbReference type="NCBI Taxonomy" id="4113"/>
    <lineage>
        <taxon>Eukaryota</taxon>
        <taxon>Viridiplantae</taxon>
        <taxon>Streptophyta</taxon>
        <taxon>Embryophyta</taxon>
        <taxon>Tracheophyta</taxon>
        <taxon>Spermatophyta</taxon>
        <taxon>Magnoliopsida</taxon>
        <taxon>eudicotyledons</taxon>
        <taxon>Gunneridae</taxon>
        <taxon>Pentapetalae</taxon>
        <taxon>asterids</taxon>
        <taxon>lamiids</taxon>
        <taxon>Solanales</taxon>
        <taxon>Solanaceae</taxon>
        <taxon>Solanoideae</taxon>
        <taxon>Solaneae</taxon>
        <taxon>Solanum</taxon>
    </lineage>
</organism>
<reference evidence="2 3" key="1">
    <citation type="journal article" date="2021" name="bioRxiv">
        <title>Chromosome-scale and haplotype-resolved genome assembly of a tetraploid potato cultivar.</title>
        <authorList>
            <person name="Sun H."/>
            <person name="Jiao W.-B."/>
            <person name="Krause K."/>
            <person name="Campoy J.A."/>
            <person name="Goel M."/>
            <person name="Folz-Donahue K."/>
            <person name="Kukat C."/>
            <person name="Huettel B."/>
            <person name="Schneeberger K."/>
        </authorList>
    </citation>
    <scope>NUCLEOTIDE SEQUENCE [LARGE SCALE GENOMIC DNA]</scope>
    <source>
        <strain evidence="2">SolTubOtavaFocal</strain>
        <tissue evidence="2">Leaves</tissue>
    </source>
</reference>
<name>A0ABQ7TY79_SOLTU</name>
<keyword evidence="3" id="KW-1185">Reference proteome</keyword>
<proteinExistence type="predicted"/>
<comment type="caution">
    <text evidence="2">The sequence shown here is derived from an EMBL/GenBank/DDBJ whole genome shotgun (WGS) entry which is preliminary data.</text>
</comment>
<evidence type="ECO:0000256" key="1">
    <source>
        <dbReference type="SAM" id="Coils"/>
    </source>
</evidence>
<protein>
    <submittedName>
        <fullName evidence="2">Uncharacterized protein</fullName>
    </submittedName>
</protein>
<keyword evidence="1" id="KW-0175">Coiled coil</keyword>
<sequence length="109" mass="12438">MIFHWQCYQPRRTQVIPKSIFRKKRSFKRQGSKAGRGKHRPFLPAVVAEKEQQNAVLKVKEAKAAANKSEDLAVRMRQKAQQLMENADLATYKAMMALKIAEAAKIAKV</sequence>
<gene>
    <name evidence="2" type="ORF">KY290_038145</name>
</gene>
<accession>A0ABQ7TY79</accession>
<evidence type="ECO:0000313" key="2">
    <source>
        <dbReference type="EMBL" id="KAH0739440.1"/>
    </source>
</evidence>
<dbReference type="Proteomes" id="UP000826656">
    <property type="component" value="Unassembled WGS sequence"/>
</dbReference>
<feature type="coiled-coil region" evidence="1">
    <location>
        <begin position="59"/>
        <end position="86"/>
    </location>
</feature>
<dbReference type="EMBL" id="JAIVGD010000028">
    <property type="protein sequence ID" value="KAH0739440.1"/>
    <property type="molecule type" value="Genomic_DNA"/>
</dbReference>